<gene>
    <name evidence="1" type="ORF">C5167_035187</name>
</gene>
<dbReference type="Proteomes" id="UP000316621">
    <property type="component" value="Chromosome 7"/>
</dbReference>
<evidence type="ECO:0000313" key="2">
    <source>
        <dbReference type="Proteomes" id="UP000316621"/>
    </source>
</evidence>
<proteinExistence type="predicted"/>
<evidence type="ECO:0000313" key="1">
    <source>
        <dbReference type="EMBL" id="RZC72034.1"/>
    </source>
</evidence>
<reference evidence="1 2" key="1">
    <citation type="journal article" date="2018" name="Science">
        <title>The opium poppy genome and morphinan production.</title>
        <authorList>
            <person name="Guo L."/>
            <person name="Winzer T."/>
            <person name="Yang X."/>
            <person name="Li Y."/>
            <person name="Ning Z."/>
            <person name="He Z."/>
            <person name="Teodor R."/>
            <person name="Lu Y."/>
            <person name="Bowser T.A."/>
            <person name="Graham I.A."/>
            <person name="Ye K."/>
        </authorList>
    </citation>
    <scope>NUCLEOTIDE SEQUENCE [LARGE SCALE GENOMIC DNA]</scope>
    <source>
        <strain evidence="2">cv. HN1</strain>
        <tissue evidence="1">Leaves</tissue>
    </source>
</reference>
<organism evidence="1 2">
    <name type="scientific">Papaver somniferum</name>
    <name type="common">Opium poppy</name>
    <dbReference type="NCBI Taxonomy" id="3469"/>
    <lineage>
        <taxon>Eukaryota</taxon>
        <taxon>Viridiplantae</taxon>
        <taxon>Streptophyta</taxon>
        <taxon>Embryophyta</taxon>
        <taxon>Tracheophyta</taxon>
        <taxon>Spermatophyta</taxon>
        <taxon>Magnoliopsida</taxon>
        <taxon>Ranunculales</taxon>
        <taxon>Papaveraceae</taxon>
        <taxon>Papaveroideae</taxon>
        <taxon>Papaver</taxon>
    </lineage>
</organism>
<sequence length="96" mass="10888">MEKVSLCTHDTNADCLADKPNALTKGELKDLVEFWVSEEHQIAMSRVEATKKPSTQWAGKTVQCKAEMVHTQVGLYSRFSLCNFKVIQGDIVWSWI</sequence>
<accession>A0A4Y7KF93</accession>
<dbReference type="Gramene" id="RZC72034">
    <property type="protein sequence ID" value="RZC72034"/>
    <property type="gene ID" value="C5167_035187"/>
</dbReference>
<keyword evidence="2" id="KW-1185">Reference proteome</keyword>
<dbReference type="EMBL" id="CM010721">
    <property type="protein sequence ID" value="RZC72034.1"/>
    <property type="molecule type" value="Genomic_DNA"/>
</dbReference>
<name>A0A4Y7KF93_PAPSO</name>
<protein>
    <submittedName>
        <fullName evidence="1">Uncharacterized protein</fullName>
    </submittedName>
</protein>
<dbReference type="AlphaFoldDB" id="A0A4Y7KF93"/>